<protein>
    <submittedName>
        <fullName evidence="3">Uncharacterized LOC112143667</fullName>
    </submittedName>
</protein>
<dbReference type="RefSeq" id="XP_024123583.1">
    <property type="nucleotide sequence ID" value="XM_024267815.2"/>
</dbReference>
<reference evidence="3" key="2">
    <citation type="submission" date="2025-09" db="UniProtKB">
        <authorList>
            <consortium name="Ensembl"/>
        </authorList>
    </citation>
    <scope>IDENTIFICATION</scope>
</reference>
<dbReference type="Ensembl" id="ENSOMET00000021061.1">
    <property type="protein sequence ID" value="ENSOMEP00000013439.1"/>
    <property type="gene ID" value="ENSOMEG00000014895.1"/>
</dbReference>
<name>A0A3B3C765_ORYME</name>
<dbReference type="GeneTree" id="ENSGT00530000067342"/>
<feature type="region of interest" description="Disordered" evidence="1">
    <location>
        <begin position="255"/>
        <end position="297"/>
    </location>
</feature>
<reference evidence="3" key="1">
    <citation type="submission" date="2025-08" db="UniProtKB">
        <authorList>
            <consortium name="Ensembl"/>
        </authorList>
    </citation>
    <scope>IDENTIFICATION</scope>
</reference>
<dbReference type="OMA" id="CCAAPEG"/>
<evidence type="ECO:0000313" key="4">
    <source>
        <dbReference type="Proteomes" id="UP000261560"/>
    </source>
</evidence>
<feature type="signal peptide" evidence="2">
    <location>
        <begin position="1"/>
        <end position="22"/>
    </location>
</feature>
<dbReference type="AlphaFoldDB" id="A0A3B3C765"/>
<dbReference type="InterPro" id="IPR039015">
    <property type="entry name" value="ENDOD1"/>
</dbReference>
<evidence type="ECO:0000256" key="2">
    <source>
        <dbReference type="SAM" id="SignalP"/>
    </source>
</evidence>
<proteinExistence type="predicted"/>
<organism evidence="3 4">
    <name type="scientific">Oryzias melastigma</name>
    <name type="common">Marine medaka</name>
    <dbReference type="NCBI Taxonomy" id="30732"/>
    <lineage>
        <taxon>Eukaryota</taxon>
        <taxon>Metazoa</taxon>
        <taxon>Chordata</taxon>
        <taxon>Craniata</taxon>
        <taxon>Vertebrata</taxon>
        <taxon>Euteleostomi</taxon>
        <taxon>Actinopterygii</taxon>
        <taxon>Neopterygii</taxon>
        <taxon>Teleostei</taxon>
        <taxon>Neoteleostei</taxon>
        <taxon>Acanthomorphata</taxon>
        <taxon>Ovalentaria</taxon>
        <taxon>Atherinomorphae</taxon>
        <taxon>Beloniformes</taxon>
        <taxon>Adrianichthyidae</taxon>
        <taxon>Oryziinae</taxon>
        <taxon>Oryzias</taxon>
    </lineage>
</organism>
<dbReference type="OrthoDB" id="8751470at2759"/>
<dbReference type="Proteomes" id="UP000261560">
    <property type="component" value="Unplaced"/>
</dbReference>
<dbReference type="PaxDb" id="30732-ENSOMEP00000013439"/>
<feature type="chain" id="PRO_5017273441" evidence="2">
    <location>
        <begin position="23"/>
        <end position="504"/>
    </location>
</feature>
<dbReference type="STRING" id="30732.ENSOMEP00000013439"/>
<sequence>MLCCAAVSAAVWLLAVLSPGLSLPAEHSSEPGFTLCSHCFYRQTPPRGASTGPLLRPRCHALPGGQALATLSRPTCDTAVYSAFHLSHGWAEREGEELVVEDKGDTIPATVLALLRGGGLPPPVSSTDSPIQNWDSTVTSLVQSSILPRCGTLGGDVYILTGSGGLGSADDGDERCGAKPLWFAVCCANPKGNFSVGLVRSTEEEGEREVSMKELEEILEVEELFFEGCGRGQDGSTANDDKTYINSADMDLENTRASEEEASGKVVVEEAQAESSDTELTQQTPMDEVNDESLNEEDSNSTSTLVYILSTSLSIVQAPLRPVFSTITELPGQVIFILQEDLGVLFALPGDAFALLHLLTSDLLSSVIFASEMLLGIGEMCFSSIYYCTWSMMEALLNSCYTGVSGMGTLAGDIVGIFGGTLDNIWSVTKFFGGWLWEQTEDYVGTVMLEMGSQVQAVGGGLGKLMMSTRNGVTNVFRVGGSLIVGVVEKAFGSVKEAFGQESQ</sequence>
<dbReference type="PANTHER" id="PTHR21472">
    <property type="entry name" value="ENDONUCLEASE DOMAIN-CONTAINING 1 PROTEIN ENDOD1"/>
    <property type="match status" value="1"/>
</dbReference>
<evidence type="ECO:0000313" key="3">
    <source>
        <dbReference type="Ensembl" id="ENSOMEP00000013439.1"/>
    </source>
</evidence>
<accession>A0A3B3C765</accession>
<dbReference type="GeneID" id="112143667"/>
<dbReference type="KEGG" id="oml:112143667"/>
<keyword evidence="2" id="KW-0732">Signal</keyword>
<feature type="compositionally biased region" description="Acidic residues" evidence="1">
    <location>
        <begin position="288"/>
        <end position="297"/>
    </location>
</feature>
<keyword evidence="4" id="KW-1185">Reference proteome</keyword>
<evidence type="ECO:0000256" key="1">
    <source>
        <dbReference type="SAM" id="MobiDB-lite"/>
    </source>
</evidence>
<dbReference type="PANTHER" id="PTHR21472:SF23">
    <property type="entry name" value="INO80 COMPLEX SUBUNIT E"/>
    <property type="match status" value="1"/>
</dbReference>
<feature type="compositionally biased region" description="Polar residues" evidence="1">
    <location>
        <begin position="273"/>
        <end position="285"/>
    </location>
</feature>